<dbReference type="AlphaFoldDB" id="A0A7E4ZPZ9"/>
<dbReference type="Proteomes" id="UP000492821">
    <property type="component" value="Unassembled WGS sequence"/>
</dbReference>
<feature type="compositionally biased region" description="Polar residues" evidence="1">
    <location>
        <begin position="573"/>
        <end position="588"/>
    </location>
</feature>
<feature type="compositionally biased region" description="Basic and acidic residues" evidence="1">
    <location>
        <begin position="593"/>
        <end position="610"/>
    </location>
</feature>
<feature type="region of interest" description="Disordered" evidence="1">
    <location>
        <begin position="477"/>
        <end position="500"/>
    </location>
</feature>
<evidence type="ECO:0000256" key="1">
    <source>
        <dbReference type="SAM" id="MobiDB-lite"/>
    </source>
</evidence>
<reference evidence="3" key="2">
    <citation type="submission" date="2020-10" db="UniProtKB">
        <authorList>
            <consortium name="WormBaseParasite"/>
        </authorList>
    </citation>
    <scope>IDENTIFICATION</scope>
</reference>
<evidence type="ECO:0000313" key="3">
    <source>
        <dbReference type="WBParaSite" id="Pan_g10514.t2"/>
    </source>
</evidence>
<accession>A0A7E4ZPZ9</accession>
<feature type="region of interest" description="Disordered" evidence="1">
    <location>
        <begin position="368"/>
        <end position="387"/>
    </location>
</feature>
<feature type="compositionally biased region" description="Basic and acidic residues" evidence="1">
    <location>
        <begin position="312"/>
        <end position="321"/>
    </location>
</feature>
<feature type="region of interest" description="Disordered" evidence="1">
    <location>
        <begin position="565"/>
        <end position="615"/>
    </location>
</feature>
<evidence type="ECO:0000313" key="2">
    <source>
        <dbReference type="Proteomes" id="UP000492821"/>
    </source>
</evidence>
<feature type="region of interest" description="Disordered" evidence="1">
    <location>
        <begin position="248"/>
        <end position="353"/>
    </location>
</feature>
<keyword evidence="2" id="KW-1185">Reference proteome</keyword>
<feature type="region of interest" description="Disordered" evidence="1">
    <location>
        <begin position="90"/>
        <end position="115"/>
    </location>
</feature>
<feature type="region of interest" description="Disordered" evidence="1">
    <location>
        <begin position="416"/>
        <end position="441"/>
    </location>
</feature>
<sequence>MSSIDELRDKISSALNFHQGDGKISIPVWRLINDLKDFGVPDIDKYVPEGSNVREFLETMGCRFADGSTIFTGCADSKNNPAVQRHMKLMRDTPGSKPPPHPSYRKPTGSRNFSNWSKVEPSAPMVCRGDSSAVLKESLFYPYRPSEGSKMAQPVLHYVDLPQAPGVPPGVRPKLELSPTKGVRQTRLMGVGNLTYDSVTRFVAWTGIYEQPRKFAPNTFGAKLHEKPFVFPKQVFRDDSDDDYFVPWSDGNTQNPRIPATEEPTGDDPHLLHPKRTPTAPAKAEDAPAPPVPPRRRFTSPLRADEMPTIIREGETSKSSETKPSNLLPAGRNFQSPIPMEAPHPTSAPENRPVLPPMPLAPRYDLKSPTTTQNLFPEGRNLKSPEATKTQSFNLFPEGRNLKSPEASSARVNLFPEGRNLKSPEPTSSQRSNLFPEGRNLKDPVSMEAPHQTSAEDCHLLPPMPLAPRCNLFPEGRNLKSPEATSSTRFNLFPEGRNLKSPETTARVNLFPEGRNLKSPQPTARVNLFPEGNNLKSPLPPTSPTAASPGFSASYAPLFPTGNDLRAPGYTSDGGNSYSRVQSPTSNGVRRRFTSDKMEEPPAVAERADSNDAINPFPDFSQYNDHFQSYVDAAPAVVATAATSSATVAKKEIEYMELAVQHPPLTTHQISFTAANLLSSLQFDPNVDQMTKDLAENLFGDEPLVKPGFALWRAYNFVSRQNAPTLVACERFLCSDSDRCVNVLAEITLAQYNALATPKRFLLGRRYFAHVESRGVVRVVYSCAVKDSDAAGLFFFADLPYAKVQPFNFNRLREIPHENVFLVPNIIEWFEPDDIRFKEKDIVTIFPTRKPTILYERKIYPCKVYKTNMPTTA</sequence>
<protein>
    <submittedName>
        <fullName evidence="3">Tudor domain-containing protein</fullName>
    </submittedName>
</protein>
<proteinExistence type="predicted"/>
<organism evidence="2 3">
    <name type="scientific">Panagrellus redivivus</name>
    <name type="common">Microworm</name>
    <dbReference type="NCBI Taxonomy" id="6233"/>
    <lineage>
        <taxon>Eukaryota</taxon>
        <taxon>Metazoa</taxon>
        <taxon>Ecdysozoa</taxon>
        <taxon>Nematoda</taxon>
        <taxon>Chromadorea</taxon>
        <taxon>Rhabditida</taxon>
        <taxon>Tylenchina</taxon>
        <taxon>Panagrolaimomorpha</taxon>
        <taxon>Panagrolaimoidea</taxon>
        <taxon>Panagrolaimidae</taxon>
        <taxon>Panagrellus</taxon>
    </lineage>
</organism>
<name>A0A7E4ZPZ9_PANRE</name>
<dbReference type="WBParaSite" id="Pan_g10514.t2">
    <property type="protein sequence ID" value="Pan_g10514.t2"/>
    <property type="gene ID" value="Pan_g10514"/>
</dbReference>
<reference evidence="2" key="1">
    <citation type="journal article" date="2013" name="Genetics">
        <title>The draft genome and transcriptome of Panagrellus redivivus are shaped by the harsh demands of a free-living lifestyle.</title>
        <authorList>
            <person name="Srinivasan J."/>
            <person name="Dillman A.R."/>
            <person name="Macchietto M.G."/>
            <person name="Heikkinen L."/>
            <person name="Lakso M."/>
            <person name="Fracchia K.M."/>
            <person name="Antoshechkin I."/>
            <person name="Mortazavi A."/>
            <person name="Wong G."/>
            <person name="Sternberg P.W."/>
        </authorList>
    </citation>
    <scope>NUCLEOTIDE SEQUENCE [LARGE SCALE GENOMIC DNA]</scope>
    <source>
        <strain evidence="2">MT8872</strain>
    </source>
</reference>